<evidence type="ECO:0000256" key="4">
    <source>
        <dbReference type="ARBA" id="ARBA00022989"/>
    </source>
</evidence>
<feature type="transmembrane region" description="Helical" evidence="6">
    <location>
        <begin position="33"/>
        <end position="56"/>
    </location>
</feature>
<keyword evidence="9" id="KW-1185">Reference proteome</keyword>
<dbReference type="GO" id="GO:0016020">
    <property type="term" value="C:membrane"/>
    <property type="evidence" value="ECO:0007669"/>
    <property type="project" value="UniProtKB-SubCell"/>
</dbReference>
<comment type="subcellular location">
    <subcellularLocation>
        <location evidence="1">Membrane</location>
        <topology evidence="1">Multi-pass membrane protein</topology>
    </subcellularLocation>
</comment>
<proteinExistence type="predicted"/>
<dbReference type="EMBL" id="RSCD01000006">
    <property type="protein sequence ID" value="RSH92490.1"/>
    <property type="molecule type" value="Genomic_DNA"/>
</dbReference>
<keyword evidence="5 6" id="KW-0472">Membrane</keyword>
<keyword evidence="4 6" id="KW-1133">Transmembrane helix</keyword>
<evidence type="ECO:0000256" key="3">
    <source>
        <dbReference type="ARBA" id="ARBA00022692"/>
    </source>
</evidence>
<dbReference type="OrthoDB" id="2985014at2759"/>
<evidence type="ECO:0000259" key="7">
    <source>
        <dbReference type="PROSITE" id="PS50850"/>
    </source>
</evidence>
<dbReference type="AlphaFoldDB" id="A0A427YN62"/>
<dbReference type="FunFam" id="1.20.1250.20:FF:000013">
    <property type="entry name" value="MFS general substrate transporter"/>
    <property type="match status" value="1"/>
</dbReference>
<feature type="transmembrane region" description="Helical" evidence="6">
    <location>
        <begin position="112"/>
        <end position="133"/>
    </location>
</feature>
<dbReference type="PANTHER" id="PTHR43791">
    <property type="entry name" value="PERMEASE-RELATED"/>
    <property type="match status" value="1"/>
</dbReference>
<feature type="transmembrane region" description="Helical" evidence="6">
    <location>
        <begin position="239"/>
        <end position="261"/>
    </location>
</feature>
<dbReference type="Gene3D" id="1.20.1250.20">
    <property type="entry name" value="MFS general substrate transporter like domains"/>
    <property type="match status" value="2"/>
</dbReference>
<organism evidence="8 9">
    <name type="scientific">Saitozyma podzolica</name>
    <dbReference type="NCBI Taxonomy" id="1890683"/>
    <lineage>
        <taxon>Eukaryota</taxon>
        <taxon>Fungi</taxon>
        <taxon>Dikarya</taxon>
        <taxon>Basidiomycota</taxon>
        <taxon>Agaricomycotina</taxon>
        <taxon>Tremellomycetes</taxon>
        <taxon>Tremellales</taxon>
        <taxon>Trimorphomycetaceae</taxon>
        <taxon>Saitozyma</taxon>
    </lineage>
</organism>
<dbReference type="InterPro" id="IPR020846">
    <property type="entry name" value="MFS_dom"/>
</dbReference>
<reference evidence="8 9" key="1">
    <citation type="submission" date="2018-11" db="EMBL/GenBank/DDBJ databases">
        <title>Genome sequence of Saitozyma podzolica DSM 27192.</title>
        <authorList>
            <person name="Aliyu H."/>
            <person name="Gorte O."/>
            <person name="Ochsenreither K."/>
        </authorList>
    </citation>
    <scope>NUCLEOTIDE SEQUENCE [LARGE SCALE GENOMIC DNA]</scope>
    <source>
        <strain evidence="8 9">DSM 27192</strain>
    </source>
</reference>
<accession>A0A427YN62</accession>
<dbReference type="InterPro" id="IPR011701">
    <property type="entry name" value="MFS"/>
</dbReference>
<dbReference type="Proteomes" id="UP000279259">
    <property type="component" value="Unassembled WGS sequence"/>
</dbReference>
<dbReference type="SUPFAM" id="SSF103473">
    <property type="entry name" value="MFS general substrate transporter"/>
    <property type="match status" value="1"/>
</dbReference>
<feature type="transmembrane region" description="Helical" evidence="6">
    <location>
        <begin position="273"/>
        <end position="295"/>
    </location>
</feature>
<dbReference type="Pfam" id="PF07690">
    <property type="entry name" value="MFS_1"/>
    <property type="match status" value="1"/>
</dbReference>
<dbReference type="GO" id="GO:0022857">
    <property type="term" value="F:transmembrane transporter activity"/>
    <property type="evidence" value="ECO:0007669"/>
    <property type="project" value="InterPro"/>
</dbReference>
<feature type="domain" description="Major facilitator superfamily (MFS) profile" evidence="7">
    <location>
        <begin position="1"/>
        <end position="301"/>
    </location>
</feature>
<name>A0A427YN62_9TREE</name>
<sequence length="333" mass="36971">MSIFYGANTAAGAFGGVIAYGVGNLDYVHGWRAWRWLFLIEGLITVFFGIMSYFMLPPFPQDYSANDRFSWLTPDEALYARLRTKYANGPHAPTYEFQWKDVIAAAKDRKTYFMMLMFWWGGSVPTYALSYTLPTMVKSLGYTAVKAQALTTPPYIFATIVCITVGVLSDRYKRRYIAIMSAYTLGLIGIIILWITVHYAGLYAVSYFAIFLAAAGYAAQAPIVGAWTAENFPNPSKRAAAIGFLMLFGSIGGGSIGSNIFLGSQAPTYPLGFGFAVGATVIGAMIPATLHYVLLVRDNRQRDQVTEEEVLNKYSPEELSRMEEHSPLFRYST</sequence>
<evidence type="ECO:0000256" key="1">
    <source>
        <dbReference type="ARBA" id="ARBA00004141"/>
    </source>
</evidence>
<protein>
    <recommendedName>
        <fullName evidence="7">Major facilitator superfamily (MFS) profile domain-containing protein</fullName>
    </recommendedName>
</protein>
<gene>
    <name evidence="8" type="ORF">EHS25_008906</name>
</gene>
<feature type="transmembrane region" description="Helical" evidence="6">
    <location>
        <begin position="176"/>
        <end position="197"/>
    </location>
</feature>
<evidence type="ECO:0000256" key="6">
    <source>
        <dbReference type="SAM" id="Phobius"/>
    </source>
</evidence>
<keyword evidence="2" id="KW-0813">Transport</keyword>
<feature type="transmembrane region" description="Helical" evidence="6">
    <location>
        <begin position="203"/>
        <end position="227"/>
    </location>
</feature>
<dbReference type="PANTHER" id="PTHR43791:SF54">
    <property type="entry name" value="MAJOR FACILITATOR SUPERFAMILY (MFS) PROFILE DOMAIN-CONTAINING PROTEIN-RELATED"/>
    <property type="match status" value="1"/>
</dbReference>
<comment type="caution">
    <text evidence="8">The sequence shown here is derived from an EMBL/GenBank/DDBJ whole genome shotgun (WGS) entry which is preliminary data.</text>
</comment>
<feature type="transmembrane region" description="Helical" evidence="6">
    <location>
        <begin position="153"/>
        <end position="169"/>
    </location>
</feature>
<evidence type="ECO:0000256" key="2">
    <source>
        <dbReference type="ARBA" id="ARBA00022448"/>
    </source>
</evidence>
<dbReference type="PROSITE" id="PS50850">
    <property type="entry name" value="MFS"/>
    <property type="match status" value="1"/>
</dbReference>
<evidence type="ECO:0000256" key="5">
    <source>
        <dbReference type="ARBA" id="ARBA00023136"/>
    </source>
</evidence>
<keyword evidence="3 6" id="KW-0812">Transmembrane</keyword>
<dbReference type="InterPro" id="IPR036259">
    <property type="entry name" value="MFS_trans_sf"/>
</dbReference>
<evidence type="ECO:0000313" key="8">
    <source>
        <dbReference type="EMBL" id="RSH92490.1"/>
    </source>
</evidence>
<evidence type="ECO:0000313" key="9">
    <source>
        <dbReference type="Proteomes" id="UP000279259"/>
    </source>
</evidence>